<dbReference type="Proteomes" id="UP000235388">
    <property type="component" value="Unassembled WGS sequence"/>
</dbReference>
<feature type="compositionally biased region" description="Polar residues" evidence="1">
    <location>
        <begin position="109"/>
        <end position="122"/>
    </location>
</feature>
<evidence type="ECO:0000313" key="3">
    <source>
        <dbReference type="Proteomes" id="UP000235388"/>
    </source>
</evidence>
<sequence length="477" mass="51929">MVVFGGTTTRMIDIVGIRTGVEDEVDTSDKEGVGIADHGPGGFLTLSWDDHRGGIYQDQNSCKSSLGDPLDQTTSRHLRNVKTDFTGAPSDDPYKRFSRGSSRDPKNCVLSSPLSEQSMATQDSDDKESVQGRGNQKVWRDGQWFTLLDKQYLLPVFSNATASCKALRNQRAMQRIELNQMWTMSHQHVQPIQIPCGTRMMAMGEEVQIRMPIEEVGINIHIMTTRATLRKKVSPSTPPTVFQAGSFSNALSALVTNPLSSSSSSLSLPSSSLSCAKPTTFGGATGMGVLESLKSHLVSFSPLKKKASNEVLPSAHGAKLSYPCSSNESREKSHPHDLFNRTHWNSNLTQIHHPPSVTGSNNHLMTAFTSAKAHVKPSSDMSIGASTQHAHSSIQTTNNSTPTPASHAHPLTEDPTAVIDSQFLFSHFLPLSGPHHHVRCRSKYQIGTLSSYHCQDLPHNAGNNSVGGTEHLKQSDD</sequence>
<dbReference type="EMBL" id="PGCJ01000422">
    <property type="protein sequence ID" value="PLW29068.1"/>
    <property type="molecule type" value="Genomic_DNA"/>
</dbReference>
<proteinExistence type="predicted"/>
<dbReference type="AlphaFoldDB" id="A0A2N5TUF3"/>
<organism evidence="2 3">
    <name type="scientific">Puccinia coronata f. sp. avenae</name>
    <dbReference type="NCBI Taxonomy" id="200324"/>
    <lineage>
        <taxon>Eukaryota</taxon>
        <taxon>Fungi</taxon>
        <taxon>Dikarya</taxon>
        <taxon>Basidiomycota</taxon>
        <taxon>Pucciniomycotina</taxon>
        <taxon>Pucciniomycetes</taxon>
        <taxon>Pucciniales</taxon>
        <taxon>Pucciniaceae</taxon>
        <taxon>Puccinia</taxon>
    </lineage>
</organism>
<accession>A0A2N5TUF3</accession>
<feature type="region of interest" description="Disordered" evidence="1">
    <location>
        <begin position="378"/>
        <end position="409"/>
    </location>
</feature>
<dbReference type="STRING" id="200324.A0A2N5TUF3"/>
<protein>
    <submittedName>
        <fullName evidence="2">Uncharacterized protein</fullName>
    </submittedName>
</protein>
<evidence type="ECO:0000256" key="1">
    <source>
        <dbReference type="SAM" id="MobiDB-lite"/>
    </source>
</evidence>
<keyword evidence="3" id="KW-1185">Reference proteome</keyword>
<name>A0A2N5TUF3_9BASI</name>
<feature type="region of interest" description="Disordered" evidence="1">
    <location>
        <begin position="82"/>
        <end position="135"/>
    </location>
</feature>
<reference evidence="2 3" key="1">
    <citation type="submission" date="2017-11" db="EMBL/GenBank/DDBJ databases">
        <title>De novo assembly and phasing of dikaryotic genomes from two isolates of Puccinia coronata f. sp. avenae, the causal agent of oat crown rust.</title>
        <authorList>
            <person name="Miller M.E."/>
            <person name="Zhang Y."/>
            <person name="Omidvar V."/>
            <person name="Sperschneider J."/>
            <person name="Schwessinger B."/>
            <person name="Raley C."/>
            <person name="Palmer J.M."/>
            <person name="Garnica D."/>
            <person name="Upadhyaya N."/>
            <person name="Rathjen J."/>
            <person name="Taylor J.M."/>
            <person name="Park R.F."/>
            <person name="Dodds P.N."/>
            <person name="Hirsch C.D."/>
            <person name="Kianian S.F."/>
            <person name="Figueroa M."/>
        </authorList>
    </citation>
    <scope>NUCLEOTIDE SEQUENCE [LARGE SCALE GENOMIC DNA]</scope>
    <source>
        <strain evidence="2">12NC29</strain>
    </source>
</reference>
<gene>
    <name evidence="2" type="ORF">PCANC_24296</name>
</gene>
<evidence type="ECO:0000313" key="2">
    <source>
        <dbReference type="EMBL" id="PLW29068.1"/>
    </source>
</evidence>
<feature type="compositionally biased region" description="Polar residues" evidence="1">
    <location>
        <begin position="379"/>
        <end position="404"/>
    </location>
</feature>
<comment type="caution">
    <text evidence="2">The sequence shown here is derived from an EMBL/GenBank/DDBJ whole genome shotgun (WGS) entry which is preliminary data.</text>
</comment>